<accession>A0AAD0V9C9</accession>
<gene>
    <name evidence="3" type="ORF">PLA107_031955</name>
</gene>
<sequence length="68" mass="7082">MKSYAPIIALVAAAFAQSALAEGGGDTRSEAMRQATEKAMAQYRVDHTPESPSLAPTAANQTQESTQG</sequence>
<evidence type="ECO:0000256" key="2">
    <source>
        <dbReference type="SAM" id="SignalP"/>
    </source>
</evidence>
<feature type="compositionally biased region" description="Polar residues" evidence="1">
    <location>
        <begin position="58"/>
        <end position="68"/>
    </location>
</feature>
<reference evidence="3 4" key="1">
    <citation type="journal article" date="2011" name="PLoS Pathog.">
        <title>Dynamic evolution of pathogenicity revealed by sequencing and comparative genomics of 19 Pseudomonas syringae isolates.</title>
        <authorList>
            <person name="Baltrus D.A."/>
            <person name="Nishimura M.T."/>
            <person name="Romanchuk A."/>
            <person name="Chang J.H."/>
            <person name="Mukhtar M.S."/>
            <person name="Cherkis K."/>
            <person name="Roach J."/>
            <person name="Grant S.R."/>
            <person name="Jones C.D."/>
            <person name="Dangl J.L."/>
        </authorList>
    </citation>
    <scope>NUCLEOTIDE SEQUENCE [LARGE SCALE GENOMIC DNA]</scope>
    <source>
        <strain evidence="3 4">M301315</strain>
    </source>
</reference>
<evidence type="ECO:0000313" key="3">
    <source>
        <dbReference type="EMBL" id="AXH59840.1"/>
    </source>
</evidence>
<evidence type="ECO:0000256" key="1">
    <source>
        <dbReference type="SAM" id="MobiDB-lite"/>
    </source>
</evidence>
<feature type="region of interest" description="Disordered" evidence="1">
    <location>
        <begin position="24"/>
        <end position="68"/>
    </location>
</feature>
<organism evidence="3 4">
    <name type="scientific">Pseudomonas amygdali pv. lachrymans str. M301315</name>
    <dbReference type="NCBI Taxonomy" id="629260"/>
    <lineage>
        <taxon>Bacteria</taxon>
        <taxon>Pseudomonadati</taxon>
        <taxon>Pseudomonadota</taxon>
        <taxon>Gammaproteobacteria</taxon>
        <taxon>Pseudomonadales</taxon>
        <taxon>Pseudomonadaceae</taxon>
        <taxon>Pseudomonas</taxon>
        <taxon>Pseudomonas amygdali</taxon>
    </lineage>
</organism>
<evidence type="ECO:0000313" key="4">
    <source>
        <dbReference type="Proteomes" id="UP000006426"/>
    </source>
</evidence>
<dbReference type="RefSeq" id="WP_005741868.1">
    <property type="nucleotide sequence ID" value="NZ_CP031226.1"/>
</dbReference>
<proteinExistence type="predicted"/>
<dbReference type="EMBL" id="CP031226">
    <property type="protein sequence ID" value="AXH59840.1"/>
    <property type="molecule type" value="Genomic_DNA"/>
</dbReference>
<protein>
    <submittedName>
        <fullName evidence="3">Uncharacterized protein</fullName>
    </submittedName>
</protein>
<dbReference type="Proteomes" id="UP000006426">
    <property type="component" value="Plasmid pmppla107"/>
</dbReference>
<keyword evidence="3" id="KW-0614">Plasmid</keyword>
<feature type="signal peptide" evidence="2">
    <location>
        <begin position="1"/>
        <end position="21"/>
    </location>
</feature>
<geneLocation type="plasmid" evidence="4">
    <name>pmppla107</name>
</geneLocation>
<keyword evidence="2" id="KW-0732">Signal</keyword>
<name>A0AAD0V9C9_PSEAV</name>
<feature type="chain" id="PRO_5042109099" evidence="2">
    <location>
        <begin position="22"/>
        <end position="68"/>
    </location>
</feature>
<dbReference type="GeneID" id="39474531"/>
<dbReference type="NCBIfam" id="NF041599">
    <property type="entry name" value="reg_PtrA_PA2808"/>
    <property type="match status" value="1"/>
</dbReference>
<dbReference type="AlphaFoldDB" id="A0AAD0V9C9"/>